<dbReference type="EMBL" id="GG663751">
    <property type="protein sequence ID" value="EEH51334.1"/>
    <property type="molecule type" value="Genomic_DNA"/>
</dbReference>
<protein>
    <submittedName>
        <fullName evidence="2">Predicted protein</fullName>
    </submittedName>
</protein>
<evidence type="ECO:0000256" key="1">
    <source>
        <dbReference type="SAM" id="MobiDB-lite"/>
    </source>
</evidence>
<keyword evidence="3" id="KW-1185">Reference proteome</keyword>
<proteinExistence type="predicted"/>
<evidence type="ECO:0000313" key="3">
    <source>
        <dbReference type="Proteomes" id="UP000001876"/>
    </source>
</evidence>
<dbReference type="GeneID" id="9690034"/>
<dbReference type="RefSeq" id="XP_003064429.1">
    <property type="nucleotide sequence ID" value="XM_003064383.1"/>
</dbReference>
<feature type="region of interest" description="Disordered" evidence="1">
    <location>
        <begin position="1"/>
        <end position="26"/>
    </location>
</feature>
<evidence type="ECO:0000313" key="2">
    <source>
        <dbReference type="EMBL" id="EEH51334.1"/>
    </source>
</evidence>
<dbReference type="Proteomes" id="UP000001876">
    <property type="component" value="Unassembled WGS sequence"/>
</dbReference>
<dbReference type="KEGG" id="mpp:MICPUCDRAFT_66635"/>
<gene>
    <name evidence="2" type="ORF">MICPUCDRAFT_66635</name>
</gene>
<name>C1N9C3_MICPC</name>
<reference evidence="2 3" key="1">
    <citation type="journal article" date="2009" name="Science">
        <title>Green evolution and dynamic adaptations revealed by genomes of the marine picoeukaryotes Micromonas.</title>
        <authorList>
            <person name="Worden A.Z."/>
            <person name="Lee J.H."/>
            <person name="Mock T."/>
            <person name="Rouze P."/>
            <person name="Simmons M.P."/>
            <person name="Aerts A.L."/>
            <person name="Allen A.E."/>
            <person name="Cuvelier M.L."/>
            <person name="Derelle E."/>
            <person name="Everett M.V."/>
            <person name="Foulon E."/>
            <person name="Grimwood J."/>
            <person name="Gundlach H."/>
            <person name="Henrissat B."/>
            <person name="Napoli C."/>
            <person name="McDonald S.M."/>
            <person name="Parker M.S."/>
            <person name="Rombauts S."/>
            <person name="Salamov A."/>
            <person name="Von Dassow P."/>
            <person name="Badger J.H."/>
            <person name="Coutinho P.M."/>
            <person name="Demir E."/>
            <person name="Dubchak I."/>
            <person name="Gentemann C."/>
            <person name="Eikrem W."/>
            <person name="Gready J.E."/>
            <person name="John U."/>
            <person name="Lanier W."/>
            <person name="Lindquist E.A."/>
            <person name="Lucas S."/>
            <person name="Mayer K.F."/>
            <person name="Moreau H."/>
            <person name="Not F."/>
            <person name="Otillar R."/>
            <person name="Panaud O."/>
            <person name="Pangilinan J."/>
            <person name="Paulsen I."/>
            <person name="Piegu B."/>
            <person name="Poliakov A."/>
            <person name="Robbens S."/>
            <person name="Schmutz J."/>
            <person name="Toulza E."/>
            <person name="Wyss T."/>
            <person name="Zelensky A."/>
            <person name="Zhou K."/>
            <person name="Armbrust E.V."/>
            <person name="Bhattacharya D."/>
            <person name="Goodenough U.W."/>
            <person name="Van de Peer Y."/>
            <person name="Grigoriev I.V."/>
        </authorList>
    </citation>
    <scope>NUCLEOTIDE SEQUENCE [LARGE SCALE GENOMIC DNA]</scope>
    <source>
        <strain evidence="2 3">CCMP1545</strain>
    </source>
</reference>
<accession>C1N9C3</accession>
<organism evidence="3">
    <name type="scientific">Micromonas pusilla (strain CCMP1545)</name>
    <name type="common">Picoplanktonic green alga</name>
    <dbReference type="NCBI Taxonomy" id="564608"/>
    <lineage>
        <taxon>Eukaryota</taxon>
        <taxon>Viridiplantae</taxon>
        <taxon>Chlorophyta</taxon>
        <taxon>Mamiellophyceae</taxon>
        <taxon>Mamiellales</taxon>
        <taxon>Mamiellaceae</taxon>
        <taxon>Micromonas</taxon>
    </lineage>
</organism>
<feature type="compositionally biased region" description="Gly residues" evidence="1">
    <location>
        <begin position="80"/>
        <end position="98"/>
    </location>
</feature>
<feature type="region of interest" description="Disordered" evidence="1">
    <location>
        <begin position="60"/>
        <end position="98"/>
    </location>
</feature>
<dbReference type="AlphaFoldDB" id="C1N9C3"/>
<sequence>MNRPRHQITNQSQQFPPRRPPIERRHLRELSRHKAPLFALPAQFQLDCKLRLLVHAARGAGDDDDAARGGGGRGGRGRGGRGGGGGFPAGARGGGGGGGVKVLGEARFSLRELLRTERRQVTMPLVAPSNTTSRYGDVGARTGEVTLRATPVDVTRGWVGKGQRPAAPPGQVRSIHWSPYDRVRVVNADP</sequence>
<dbReference type="OrthoDB" id="1933483at2759"/>